<dbReference type="GO" id="GO:0000324">
    <property type="term" value="C:fungal-type vacuole"/>
    <property type="evidence" value="ECO:0007669"/>
    <property type="project" value="TreeGrafter"/>
</dbReference>
<dbReference type="GO" id="GO:0005801">
    <property type="term" value="C:cis-Golgi network"/>
    <property type="evidence" value="ECO:0007669"/>
    <property type="project" value="TreeGrafter"/>
</dbReference>
<dbReference type="PROSITE" id="PS51354">
    <property type="entry name" value="GLUTAREDOXIN_2"/>
    <property type="match status" value="1"/>
</dbReference>
<dbReference type="CDD" id="cd03419">
    <property type="entry name" value="GRX_GRXh_1_2_like"/>
    <property type="match status" value="1"/>
</dbReference>
<dbReference type="GO" id="GO:0005796">
    <property type="term" value="C:Golgi lumen"/>
    <property type="evidence" value="ECO:0007669"/>
    <property type="project" value="TreeGrafter"/>
</dbReference>
<dbReference type="InterPro" id="IPR014025">
    <property type="entry name" value="Glutaredoxin_subgr"/>
</dbReference>
<dbReference type="InterPro" id="IPR036249">
    <property type="entry name" value="Thioredoxin-like_sf"/>
</dbReference>
<dbReference type="PRINTS" id="PR00160">
    <property type="entry name" value="GLUTAREDOXIN"/>
</dbReference>
<protein>
    <submittedName>
        <fullName evidence="2">Thioredoxin-like protein</fullName>
    </submittedName>
</protein>
<dbReference type="PANTHER" id="PTHR45694">
    <property type="entry name" value="GLUTAREDOXIN 2"/>
    <property type="match status" value="1"/>
</dbReference>
<dbReference type="AlphaFoldDB" id="A0A5C3MSJ2"/>
<evidence type="ECO:0000259" key="1">
    <source>
        <dbReference type="Pfam" id="PF00462"/>
    </source>
</evidence>
<accession>A0A5C3MSJ2</accession>
<keyword evidence="3" id="KW-1185">Reference proteome</keyword>
<name>A0A5C3MSJ2_9AGAR</name>
<gene>
    <name evidence="2" type="ORF">BDQ12DRAFT_672758</name>
</gene>
<organism evidence="2 3">
    <name type="scientific">Crucibulum laeve</name>
    <dbReference type="NCBI Taxonomy" id="68775"/>
    <lineage>
        <taxon>Eukaryota</taxon>
        <taxon>Fungi</taxon>
        <taxon>Dikarya</taxon>
        <taxon>Basidiomycota</taxon>
        <taxon>Agaricomycotina</taxon>
        <taxon>Agaricomycetes</taxon>
        <taxon>Agaricomycetidae</taxon>
        <taxon>Agaricales</taxon>
        <taxon>Agaricineae</taxon>
        <taxon>Nidulariaceae</taxon>
        <taxon>Crucibulum</taxon>
    </lineage>
</organism>
<reference evidence="2 3" key="1">
    <citation type="journal article" date="2019" name="Nat. Ecol. Evol.">
        <title>Megaphylogeny resolves global patterns of mushroom evolution.</title>
        <authorList>
            <person name="Varga T."/>
            <person name="Krizsan K."/>
            <person name="Foldi C."/>
            <person name="Dima B."/>
            <person name="Sanchez-Garcia M."/>
            <person name="Sanchez-Ramirez S."/>
            <person name="Szollosi G.J."/>
            <person name="Szarkandi J.G."/>
            <person name="Papp V."/>
            <person name="Albert L."/>
            <person name="Andreopoulos W."/>
            <person name="Angelini C."/>
            <person name="Antonin V."/>
            <person name="Barry K.W."/>
            <person name="Bougher N.L."/>
            <person name="Buchanan P."/>
            <person name="Buyck B."/>
            <person name="Bense V."/>
            <person name="Catcheside P."/>
            <person name="Chovatia M."/>
            <person name="Cooper J."/>
            <person name="Damon W."/>
            <person name="Desjardin D."/>
            <person name="Finy P."/>
            <person name="Geml J."/>
            <person name="Haridas S."/>
            <person name="Hughes K."/>
            <person name="Justo A."/>
            <person name="Karasinski D."/>
            <person name="Kautmanova I."/>
            <person name="Kiss B."/>
            <person name="Kocsube S."/>
            <person name="Kotiranta H."/>
            <person name="LaButti K.M."/>
            <person name="Lechner B.E."/>
            <person name="Liimatainen K."/>
            <person name="Lipzen A."/>
            <person name="Lukacs Z."/>
            <person name="Mihaltcheva S."/>
            <person name="Morgado L.N."/>
            <person name="Niskanen T."/>
            <person name="Noordeloos M.E."/>
            <person name="Ohm R.A."/>
            <person name="Ortiz-Santana B."/>
            <person name="Ovrebo C."/>
            <person name="Racz N."/>
            <person name="Riley R."/>
            <person name="Savchenko A."/>
            <person name="Shiryaev A."/>
            <person name="Soop K."/>
            <person name="Spirin V."/>
            <person name="Szebenyi C."/>
            <person name="Tomsovsky M."/>
            <person name="Tulloss R.E."/>
            <person name="Uehling J."/>
            <person name="Grigoriev I.V."/>
            <person name="Vagvolgyi C."/>
            <person name="Papp T."/>
            <person name="Martin F.M."/>
            <person name="Miettinen O."/>
            <person name="Hibbett D.S."/>
            <person name="Nagy L.G."/>
        </authorList>
    </citation>
    <scope>NUCLEOTIDE SEQUENCE [LARGE SCALE GENOMIC DNA]</scope>
    <source>
        <strain evidence="2 3">CBS 166.37</strain>
    </source>
</reference>
<dbReference type="GO" id="GO:0034599">
    <property type="term" value="P:cellular response to oxidative stress"/>
    <property type="evidence" value="ECO:0007669"/>
    <property type="project" value="TreeGrafter"/>
</dbReference>
<dbReference type="InterPro" id="IPR002109">
    <property type="entry name" value="Glutaredoxin"/>
</dbReference>
<dbReference type="Gene3D" id="3.40.30.10">
    <property type="entry name" value="Glutaredoxin"/>
    <property type="match status" value="1"/>
</dbReference>
<dbReference type="GO" id="GO:0015038">
    <property type="term" value="F:glutathione disulfide oxidoreductase activity"/>
    <property type="evidence" value="ECO:0007669"/>
    <property type="project" value="TreeGrafter"/>
</dbReference>
<dbReference type="STRING" id="68775.A0A5C3MSJ2"/>
<evidence type="ECO:0000313" key="3">
    <source>
        <dbReference type="Proteomes" id="UP000308652"/>
    </source>
</evidence>
<proteinExistence type="predicted"/>
<sequence length="224" mass="24757">MSSASASPSCAPMRKRRFVVLGVVLLGLIFIFGVRWELPSSLKDAGISSLSRANVVQIVKSANKTKTVDEIYGLLHLVTEDDEHQHVLSNVVDLDPREPIPMSVYAAGREKLDWNKRVAELNEKHPVIVFSKSYCPYSMRAKQLLETYDLQPPPKIVEVDLRDDGNVLKSLLTRLTGHSTFPNIVIRGKSLGGSDNLQELHASYSLVQLLDAAGVSSKFSRSSD</sequence>
<dbReference type="SUPFAM" id="SSF52833">
    <property type="entry name" value="Thioredoxin-like"/>
    <property type="match status" value="1"/>
</dbReference>
<dbReference type="PANTHER" id="PTHR45694:SF5">
    <property type="entry name" value="GLUTAREDOXIN 2"/>
    <property type="match status" value="1"/>
</dbReference>
<dbReference type="OrthoDB" id="423313at2759"/>
<feature type="domain" description="Glutaredoxin" evidence="1">
    <location>
        <begin position="127"/>
        <end position="189"/>
    </location>
</feature>
<dbReference type="EMBL" id="ML213590">
    <property type="protein sequence ID" value="TFK44311.1"/>
    <property type="molecule type" value="Genomic_DNA"/>
</dbReference>
<evidence type="ECO:0000313" key="2">
    <source>
        <dbReference type="EMBL" id="TFK44311.1"/>
    </source>
</evidence>
<dbReference type="Pfam" id="PF00462">
    <property type="entry name" value="Glutaredoxin"/>
    <property type="match status" value="1"/>
</dbReference>
<dbReference type="Proteomes" id="UP000308652">
    <property type="component" value="Unassembled WGS sequence"/>
</dbReference>